<evidence type="ECO:0000313" key="1">
    <source>
        <dbReference type="EMBL" id="BCO35651.1"/>
    </source>
</evidence>
<keyword evidence="2" id="KW-1185">Reference proteome</keyword>
<dbReference type="EMBL" id="AP024237">
    <property type="protein sequence ID" value="BCO35651.1"/>
    <property type="molecule type" value="Genomic_DNA"/>
</dbReference>
<protein>
    <submittedName>
        <fullName evidence="1">Uncharacterized protein</fullName>
    </submittedName>
</protein>
<reference evidence="1 2" key="1">
    <citation type="submission" date="2020-12" db="EMBL/GenBank/DDBJ databases">
        <title>Complete genome sequence of Mycobacterium heckeshornense JCM 15655T, closely related to a pathogenic non-tuberculous mycobacterial species Mycobacterium xenopi.</title>
        <authorList>
            <person name="Yoshida M."/>
            <person name="Fukano H."/>
            <person name="Asakura T."/>
            <person name="Suzuki M."/>
            <person name="Hoshino Y."/>
        </authorList>
    </citation>
    <scope>NUCLEOTIDE SEQUENCE [LARGE SCALE GENOMIC DNA]</scope>
    <source>
        <strain evidence="1 2">JCM 15655</strain>
    </source>
</reference>
<dbReference type="AlphaFoldDB" id="A0A7R7GUN6"/>
<gene>
    <name evidence="1" type="ORF">MHEC_20840</name>
</gene>
<sequence>MLKQRKPWRNWRKKVRAPGGVEWEGAAGDAAITQAETDVVIARKFLWSVPDAAEIARRGQDVLQAGKQEALEAVADAQRAGFRVSEAYSVTDTGRATSRAQQEKRLAEAVAHSNFIRHRVGMLVGNEQRVSAELKEATAAWGTLTFAQSPTAKVRGSGVTDGIPLGFHDILQGRIVWCVPGPRGGPWAFHCEILYPDGTTDMYYTDEDESGGHL</sequence>
<proteinExistence type="predicted"/>
<organism evidence="1 2">
    <name type="scientific">Mycobacterium heckeshornense</name>
    <dbReference type="NCBI Taxonomy" id="110505"/>
    <lineage>
        <taxon>Bacteria</taxon>
        <taxon>Bacillati</taxon>
        <taxon>Actinomycetota</taxon>
        <taxon>Actinomycetes</taxon>
        <taxon>Mycobacteriales</taxon>
        <taxon>Mycobacteriaceae</taxon>
        <taxon>Mycobacterium</taxon>
    </lineage>
</organism>
<evidence type="ECO:0000313" key="2">
    <source>
        <dbReference type="Proteomes" id="UP000595446"/>
    </source>
</evidence>
<name>A0A7R7GUN6_9MYCO</name>
<accession>A0A7R7GUN6</accession>
<dbReference type="Proteomes" id="UP000595446">
    <property type="component" value="Chromosome"/>
</dbReference>